<keyword evidence="6" id="KW-0843">Virulence</keyword>
<dbReference type="RefSeq" id="WP_078001305.1">
    <property type="nucleotide sequence ID" value="NZ_MRUL01000002.1"/>
</dbReference>
<reference evidence="9 10" key="1">
    <citation type="submission" date="2016-12" db="EMBL/GenBank/DDBJ databases">
        <title>Izhakiella australiana sp. nov. of genus Izhakiella isolated from Australian desert.</title>
        <authorList>
            <person name="Ji M."/>
        </authorList>
    </citation>
    <scope>NUCLEOTIDE SEQUENCE [LARGE SCALE GENOMIC DNA]</scope>
    <source>
        <strain evidence="9 10">D4N98</strain>
    </source>
</reference>
<proteinExistence type="inferred from homology"/>
<keyword evidence="7 8" id="KW-0472">Membrane</keyword>
<organism evidence="9 10">
    <name type="scientific">Izhakiella australiensis</name>
    <dbReference type="NCBI Taxonomy" id="1926881"/>
    <lineage>
        <taxon>Bacteria</taxon>
        <taxon>Pseudomonadati</taxon>
        <taxon>Pseudomonadota</taxon>
        <taxon>Gammaproteobacteria</taxon>
        <taxon>Enterobacterales</taxon>
        <taxon>Erwiniaceae</taxon>
        <taxon>Izhakiella</taxon>
    </lineage>
</organism>
<dbReference type="PANTHER" id="PTHR34040:SF7">
    <property type="entry name" value="SURFACE PRESENTATION OF ANTIGENS PROTEIN SPAQ"/>
    <property type="match status" value="1"/>
</dbReference>
<keyword evidence="4 8" id="KW-0812">Transmembrane</keyword>
<evidence type="ECO:0000313" key="10">
    <source>
        <dbReference type="Proteomes" id="UP000190667"/>
    </source>
</evidence>
<dbReference type="Proteomes" id="UP000190667">
    <property type="component" value="Unassembled WGS sequence"/>
</dbReference>
<dbReference type="AlphaFoldDB" id="A0A1S8YQG0"/>
<dbReference type="GO" id="GO:0005886">
    <property type="term" value="C:plasma membrane"/>
    <property type="evidence" value="ECO:0007669"/>
    <property type="project" value="UniProtKB-SubCell"/>
</dbReference>
<evidence type="ECO:0000256" key="3">
    <source>
        <dbReference type="ARBA" id="ARBA00022475"/>
    </source>
</evidence>
<sequence>MDNIFYLGNKALYLILQLSAVPVIVATVVGLTVALIQGVTHIQEQTLPFGIKLLAVCCCLFFTSSWFISSLKGFSLEVFNMAFRVP</sequence>
<evidence type="ECO:0000256" key="2">
    <source>
        <dbReference type="ARBA" id="ARBA00006156"/>
    </source>
</evidence>
<name>A0A1S8YQG0_9GAMM</name>
<dbReference type="OrthoDB" id="9806440at2"/>
<comment type="similarity">
    <text evidence="2">Belongs to the FliQ/MopD/SpaQ family.</text>
</comment>
<gene>
    <name evidence="9" type="ORF">BTJ39_03580</name>
</gene>
<evidence type="ECO:0000256" key="6">
    <source>
        <dbReference type="ARBA" id="ARBA00023026"/>
    </source>
</evidence>
<dbReference type="PRINTS" id="PR00952">
    <property type="entry name" value="TYPE3IMQPROT"/>
</dbReference>
<dbReference type="STRING" id="1926881.BTJ39_03580"/>
<comment type="subcellular location">
    <subcellularLocation>
        <location evidence="1">Cell membrane</location>
        <topology evidence="1">Multi-pass membrane protein</topology>
    </subcellularLocation>
</comment>
<dbReference type="NCBIfam" id="TIGR01403">
    <property type="entry name" value="fliQ_rel_III"/>
    <property type="match status" value="1"/>
</dbReference>
<dbReference type="PIRSF" id="PIRSF004669">
    <property type="entry name" value="FliQ"/>
    <property type="match status" value="1"/>
</dbReference>
<keyword evidence="3" id="KW-1003">Cell membrane</keyword>
<feature type="transmembrane region" description="Helical" evidence="8">
    <location>
        <begin position="12"/>
        <end position="37"/>
    </location>
</feature>
<dbReference type="InterPro" id="IPR002191">
    <property type="entry name" value="Bac_export_3"/>
</dbReference>
<dbReference type="EMBL" id="MRUL01000002">
    <property type="protein sequence ID" value="OON41062.1"/>
    <property type="molecule type" value="Genomic_DNA"/>
</dbReference>
<dbReference type="PANTHER" id="PTHR34040">
    <property type="entry name" value="FLAGELLAR BIOSYNTHETIC PROTEIN FLIQ"/>
    <property type="match status" value="1"/>
</dbReference>
<evidence type="ECO:0000256" key="8">
    <source>
        <dbReference type="SAM" id="Phobius"/>
    </source>
</evidence>
<dbReference type="Pfam" id="PF01313">
    <property type="entry name" value="Bac_export_3"/>
    <property type="match status" value="1"/>
</dbReference>
<evidence type="ECO:0000256" key="7">
    <source>
        <dbReference type="ARBA" id="ARBA00023136"/>
    </source>
</evidence>
<feature type="transmembrane region" description="Helical" evidence="8">
    <location>
        <begin position="49"/>
        <end position="68"/>
    </location>
</feature>
<keyword evidence="10" id="KW-1185">Reference proteome</keyword>
<evidence type="ECO:0000256" key="5">
    <source>
        <dbReference type="ARBA" id="ARBA00022989"/>
    </source>
</evidence>
<comment type="caution">
    <text evidence="9">The sequence shown here is derived from an EMBL/GenBank/DDBJ whole genome shotgun (WGS) entry which is preliminary data.</text>
</comment>
<dbReference type="GO" id="GO:0009306">
    <property type="term" value="P:protein secretion"/>
    <property type="evidence" value="ECO:0007669"/>
    <property type="project" value="InterPro"/>
</dbReference>
<protein>
    <submittedName>
        <fullName evidence="9">EscS/YscS/HrcS family type III secretion system export apparatus protein</fullName>
    </submittedName>
</protein>
<accession>A0A1S8YQG0</accession>
<evidence type="ECO:0000256" key="4">
    <source>
        <dbReference type="ARBA" id="ARBA00022692"/>
    </source>
</evidence>
<evidence type="ECO:0000256" key="1">
    <source>
        <dbReference type="ARBA" id="ARBA00004651"/>
    </source>
</evidence>
<evidence type="ECO:0000313" key="9">
    <source>
        <dbReference type="EMBL" id="OON41062.1"/>
    </source>
</evidence>
<keyword evidence="5 8" id="KW-1133">Transmembrane helix</keyword>
<dbReference type="InterPro" id="IPR006306">
    <property type="entry name" value="T3SS_HrpO"/>
</dbReference>